<sequence>MYSSTPYYTVKSKKKLPLYIKPFTYGYDRSNQRQETSNQLPK</sequence>
<reference evidence="1 2" key="1">
    <citation type="submission" date="2021-03" db="EMBL/GenBank/DDBJ databases">
        <authorList>
            <person name="Gilmore M.S."/>
            <person name="Schwartzman J."/>
            <person name="Van Tyne D."/>
            <person name="Martin M."/>
            <person name="Earl A.M."/>
            <person name="Manson A.L."/>
            <person name="Straub T."/>
            <person name="Salamzade R."/>
            <person name="Saavedra J."/>
            <person name="Lebreton F."/>
            <person name="Prichula J."/>
            <person name="Schaufler K."/>
            <person name="Gaca A."/>
            <person name="Sgardioli B."/>
            <person name="Wagenaar J."/>
            <person name="Strong T."/>
        </authorList>
    </citation>
    <scope>NUCLEOTIDE SEQUENCE [LARGE SCALE GENOMIC DNA]</scope>
    <source>
        <strain evidence="1 2">DIV1094</strain>
    </source>
</reference>
<proteinExistence type="predicted"/>
<reference evidence="1 2" key="2">
    <citation type="submission" date="2024-03" db="EMBL/GenBank/DDBJ databases">
        <title>The Genome Sequence of Enterococcus sp. DIV1094.</title>
        <authorList>
            <consortium name="The Broad Institute Genomics Platform"/>
            <consortium name="The Broad Institute Microbial Omics Core"/>
            <consortium name="The Broad Institute Genomic Center for Infectious Diseases"/>
            <person name="Earl A."/>
            <person name="Manson A."/>
            <person name="Gilmore M."/>
            <person name="Schwartman J."/>
            <person name="Shea T."/>
            <person name="Abouelleil A."/>
            <person name="Cao P."/>
            <person name="Chapman S."/>
            <person name="Cusick C."/>
            <person name="Young S."/>
            <person name="Neafsey D."/>
            <person name="Nusbaum C."/>
            <person name="Birren B."/>
        </authorList>
    </citation>
    <scope>NUCLEOTIDE SEQUENCE [LARGE SCALE GENOMIC DNA]</scope>
    <source>
        <strain evidence="1 2">DIV1094</strain>
    </source>
</reference>
<evidence type="ECO:0000313" key="2">
    <source>
        <dbReference type="Proteomes" id="UP000664360"/>
    </source>
</evidence>
<dbReference type="Proteomes" id="UP000664360">
    <property type="component" value="Chromosome"/>
</dbReference>
<protein>
    <submittedName>
        <fullName evidence="1">Uncharacterized protein</fullName>
    </submittedName>
</protein>
<gene>
    <name evidence="1" type="ORF">DOK79_002187</name>
</gene>
<accession>A0ABZ2SYA7</accession>
<keyword evidence="2" id="KW-1185">Reference proteome</keyword>
<evidence type="ECO:0000313" key="1">
    <source>
        <dbReference type="EMBL" id="WYJ80622.1"/>
    </source>
</evidence>
<dbReference type="EMBL" id="CP147250">
    <property type="protein sequence ID" value="WYJ80622.1"/>
    <property type="molecule type" value="Genomic_DNA"/>
</dbReference>
<organism evidence="1 2">
    <name type="scientific">Candidatus Enterococcus mangumiae</name>
    <dbReference type="NCBI Taxonomy" id="2230878"/>
    <lineage>
        <taxon>Bacteria</taxon>
        <taxon>Bacillati</taxon>
        <taxon>Bacillota</taxon>
        <taxon>Bacilli</taxon>
        <taxon>Lactobacillales</taxon>
        <taxon>Enterococcaceae</taxon>
        <taxon>Enterococcus</taxon>
    </lineage>
</organism>
<name>A0ABZ2SYA7_9ENTE</name>